<evidence type="ECO:0000256" key="5">
    <source>
        <dbReference type="ARBA" id="ARBA00023002"/>
    </source>
</evidence>
<dbReference type="SUPFAM" id="SSF56176">
    <property type="entry name" value="FAD-binding/transporter-associated domain-like"/>
    <property type="match status" value="1"/>
</dbReference>
<evidence type="ECO:0000256" key="4">
    <source>
        <dbReference type="ARBA" id="ARBA00022827"/>
    </source>
</evidence>
<dbReference type="AlphaFoldDB" id="A0A5N6TE68"/>
<dbReference type="PANTHER" id="PTHR42973">
    <property type="entry name" value="BINDING OXIDOREDUCTASE, PUTATIVE (AFU_ORTHOLOGUE AFUA_1G17690)-RELATED"/>
    <property type="match status" value="1"/>
</dbReference>
<dbReference type="InterPro" id="IPR016169">
    <property type="entry name" value="FAD-bd_PCMH_sub2"/>
</dbReference>
<feature type="domain" description="FAD-binding PCMH-type" evidence="6">
    <location>
        <begin position="41"/>
        <end position="212"/>
    </location>
</feature>
<evidence type="ECO:0000256" key="1">
    <source>
        <dbReference type="ARBA" id="ARBA00001974"/>
    </source>
</evidence>
<dbReference type="Pfam" id="PF08031">
    <property type="entry name" value="BBE"/>
    <property type="match status" value="1"/>
</dbReference>
<name>A0A5N6TE68_ASPAV</name>
<dbReference type="Gene3D" id="3.40.462.20">
    <property type="match status" value="1"/>
</dbReference>
<evidence type="ECO:0000259" key="6">
    <source>
        <dbReference type="PROSITE" id="PS51387"/>
    </source>
</evidence>
<dbReference type="Pfam" id="PF01565">
    <property type="entry name" value="FAD_binding_4"/>
    <property type="match status" value="1"/>
</dbReference>
<keyword evidence="8" id="KW-1185">Reference proteome</keyword>
<evidence type="ECO:0000313" key="8">
    <source>
        <dbReference type="Proteomes" id="UP000325780"/>
    </source>
</evidence>
<evidence type="ECO:0000256" key="2">
    <source>
        <dbReference type="ARBA" id="ARBA00005466"/>
    </source>
</evidence>
<comment type="cofactor">
    <cofactor evidence="1">
        <name>FAD</name>
        <dbReference type="ChEBI" id="CHEBI:57692"/>
    </cofactor>
</comment>
<keyword evidence="5" id="KW-0560">Oxidoreductase</keyword>
<dbReference type="Gene3D" id="3.30.465.10">
    <property type="match status" value="1"/>
</dbReference>
<dbReference type="InterPro" id="IPR050416">
    <property type="entry name" value="FAD-linked_Oxidoreductase"/>
</dbReference>
<evidence type="ECO:0000256" key="3">
    <source>
        <dbReference type="ARBA" id="ARBA00022630"/>
    </source>
</evidence>
<dbReference type="PROSITE" id="PS51387">
    <property type="entry name" value="FAD_PCMH"/>
    <property type="match status" value="1"/>
</dbReference>
<dbReference type="Gene3D" id="3.30.43.10">
    <property type="entry name" value="Uridine Diphospho-n-acetylenolpyruvylglucosamine Reductase, domain 2"/>
    <property type="match status" value="1"/>
</dbReference>
<dbReference type="OrthoDB" id="415825at2759"/>
<dbReference type="GO" id="GO:0071949">
    <property type="term" value="F:FAD binding"/>
    <property type="evidence" value="ECO:0007669"/>
    <property type="project" value="InterPro"/>
</dbReference>
<comment type="similarity">
    <text evidence="2">Belongs to the oxygen-dependent FAD-linked oxidoreductase family.</text>
</comment>
<reference evidence="7 8" key="1">
    <citation type="submission" date="2019-04" db="EMBL/GenBank/DDBJ databases">
        <title>Friends and foes A comparative genomics study of 23 Aspergillus species from section Flavi.</title>
        <authorList>
            <consortium name="DOE Joint Genome Institute"/>
            <person name="Kjaerbolling I."/>
            <person name="Vesth T."/>
            <person name="Frisvad J.C."/>
            <person name="Nybo J.L."/>
            <person name="Theobald S."/>
            <person name="Kildgaard S."/>
            <person name="Isbrandt T."/>
            <person name="Kuo A."/>
            <person name="Sato A."/>
            <person name="Lyhne E.K."/>
            <person name="Kogle M.E."/>
            <person name="Wiebenga A."/>
            <person name="Kun R.S."/>
            <person name="Lubbers R.J."/>
            <person name="Makela M.R."/>
            <person name="Barry K."/>
            <person name="Chovatia M."/>
            <person name="Clum A."/>
            <person name="Daum C."/>
            <person name="Haridas S."/>
            <person name="He G."/>
            <person name="LaButti K."/>
            <person name="Lipzen A."/>
            <person name="Mondo S."/>
            <person name="Riley R."/>
            <person name="Salamov A."/>
            <person name="Simmons B.A."/>
            <person name="Magnuson J.K."/>
            <person name="Henrissat B."/>
            <person name="Mortensen U.H."/>
            <person name="Larsen T.O."/>
            <person name="Devries R.P."/>
            <person name="Grigoriev I.V."/>
            <person name="Machida M."/>
            <person name="Baker S.E."/>
            <person name="Andersen M.R."/>
        </authorList>
    </citation>
    <scope>NUCLEOTIDE SEQUENCE [LARGE SCALE GENOMIC DNA]</scope>
    <source>
        <strain evidence="7 8">IBT 18842</strain>
    </source>
</reference>
<organism evidence="7 8">
    <name type="scientific">Aspergillus avenaceus</name>
    <dbReference type="NCBI Taxonomy" id="36643"/>
    <lineage>
        <taxon>Eukaryota</taxon>
        <taxon>Fungi</taxon>
        <taxon>Dikarya</taxon>
        <taxon>Ascomycota</taxon>
        <taxon>Pezizomycotina</taxon>
        <taxon>Eurotiomycetes</taxon>
        <taxon>Eurotiomycetidae</taxon>
        <taxon>Eurotiales</taxon>
        <taxon>Aspergillaceae</taxon>
        <taxon>Aspergillus</taxon>
        <taxon>Aspergillus subgen. Circumdati</taxon>
    </lineage>
</organism>
<dbReference type="InterPro" id="IPR016167">
    <property type="entry name" value="FAD-bd_PCMH_sub1"/>
</dbReference>
<keyword evidence="4" id="KW-0274">FAD</keyword>
<dbReference type="InterPro" id="IPR016166">
    <property type="entry name" value="FAD-bd_PCMH"/>
</dbReference>
<protein>
    <recommendedName>
        <fullName evidence="6">FAD-binding PCMH-type domain-containing protein</fullName>
    </recommendedName>
</protein>
<dbReference type="InterPro" id="IPR036318">
    <property type="entry name" value="FAD-bd_PCMH-like_sf"/>
</dbReference>
<sequence>MPSRISSNQIQILKTHLSDGTTVLNPEDPGYESSLKRWSDTAVKPAGVVVFPGSPEDVGKAVKFAHDNGIDLAVKGGGHSTDLSASSDGGIVIDLGRLKKVTVDPTDKTVTVQGGALWADVDKAAAQFDLAVVGGTVSHTGVGGLTLRGGYGFLTPEYGLAIDNLIAAKVVTADGQQLTATDEVNTDLFWAIKGAGQCIGVVVEFMFKAHPQPHYVWTGMITFAADKLPAIIDSLNGALRHPEGKASAQCVLARSPDGAVVTTVVFFNGSEEAGKRHFSRLLEIEAIDYGMKARAYEETNTMLDPVLPVGGRKSIVGLLLAPPIRPEFASRVMNELQHKITAEPDMSSTCIEIDYFDMSKICQTPATETAFPSRRMILNAALLLQWSDPNKDAELMDWAENIQDMCNSELRDAGYEPGRLVSNFFSYSQDCKLIPADMFGDNSEHLMEVKKKYDPGNFFRKLNPLTSELN</sequence>
<dbReference type="InterPro" id="IPR006094">
    <property type="entry name" value="Oxid_FAD_bind_N"/>
</dbReference>
<proteinExistence type="inferred from homology"/>
<dbReference type="GO" id="GO:0016491">
    <property type="term" value="F:oxidoreductase activity"/>
    <property type="evidence" value="ECO:0007669"/>
    <property type="project" value="UniProtKB-KW"/>
</dbReference>
<evidence type="ECO:0000313" key="7">
    <source>
        <dbReference type="EMBL" id="KAE8144540.1"/>
    </source>
</evidence>
<dbReference type="EMBL" id="ML742490">
    <property type="protein sequence ID" value="KAE8144540.1"/>
    <property type="molecule type" value="Genomic_DNA"/>
</dbReference>
<dbReference type="PANTHER" id="PTHR42973:SF39">
    <property type="entry name" value="FAD-BINDING PCMH-TYPE DOMAIN-CONTAINING PROTEIN"/>
    <property type="match status" value="1"/>
</dbReference>
<gene>
    <name evidence="7" type="ORF">BDV25DRAFT_134576</name>
</gene>
<dbReference type="Proteomes" id="UP000325780">
    <property type="component" value="Unassembled WGS sequence"/>
</dbReference>
<dbReference type="InterPro" id="IPR012951">
    <property type="entry name" value="BBE"/>
</dbReference>
<keyword evidence="3" id="KW-0285">Flavoprotein</keyword>
<accession>A0A5N6TE68</accession>